<dbReference type="Proteomes" id="UP000092164">
    <property type="component" value="Unassembled WGS sequence"/>
</dbReference>
<name>A0A1B7YZF0_9FLAO</name>
<dbReference type="AlphaFoldDB" id="A0A1B7YZF0"/>
<keyword evidence="2" id="KW-1185">Reference proteome</keyword>
<dbReference type="STRING" id="1836467.BTR34_01995"/>
<gene>
    <name evidence="1" type="ORF">A9200_10525</name>
</gene>
<comment type="caution">
    <text evidence="1">The sequence shown here is derived from an EMBL/GenBank/DDBJ whole genome shotgun (WGS) entry which is preliminary data.</text>
</comment>
<accession>A0A1B7YZF0</accession>
<sequence length="123" mass="14436">MSFLFLFQGISLDMDFCGPIKEISSIINHFQEHKIYGDSFIEYVVEDYLDNDAKNEEHHHNPDNDNTPIHSHQQCCHPLVLMIENNNLALTNQLKFEGKEQFNLHKVNFTSRYLESLFQPPKV</sequence>
<organism evidence="1 2">
    <name type="scientific">Maribacter hydrothermalis</name>
    <dbReference type="NCBI Taxonomy" id="1836467"/>
    <lineage>
        <taxon>Bacteria</taxon>
        <taxon>Pseudomonadati</taxon>
        <taxon>Bacteroidota</taxon>
        <taxon>Flavobacteriia</taxon>
        <taxon>Flavobacteriales</taxon>
        <taxon>Flavobacteriaceae</taxon>
        <taxon>Maribacter</taxon>
    </lineage>
</organism>
<dbReference type="KEGG" id="mart:BTR34_01995"/>
<reference evidence="2" key="1">
    <citation type="submission" date="2016-06" db="EMBL/GenBank/DDBJ databases">
        <authorList>
            <person name="Zhan P."/>
        </authorList>
    </citation>
    <scope>NUCLEOTIDE SEQUENCE [LARGE SCALE GENOMIC DNA]</scope>
    <source>
        <strain evidence="2">T28</strain>
    </source>
</reference>
<evidence type="ECO:0000313" key="2">
    <source>
        <dbReference type="Proteomes" id="UP000092164"/>
    </source>
</evidence>
<dbReference type="OrthoDB" id="1436771at2"/>
<proteinExistence type="predicted"/>
<dbReference type="EMBL" id="LZFP01000050">
    <property type="protein sequence ID" value="OBR35784.1"/>
    <property type="molecule type" value="Genomic_DNA"/>
</dbReference>
<protein>
    <submittedName>
        <fullName evidence="1">Uncharacterized protein</fullName>
    </submittedName>
</protein>
<evidence type="ECO:0000313" key="1">
    <source>
        <dbReference type="EMBL" id="OBR35784.1"/>
    </source>
</evidence>